<dbReference type="InterPro" id="IPR000717">
    <property type="entry name" value="PCI_dom"/>
</dbReference>
<dbReference type="FunFam" id="1.25.40.570:FF:000005">
    <property type="entry name" value="26S proteasome regulatory subunit N7"/>
    <property type="match status" value="1"/>
</dbReference>
<dbReference type="Proteomes" id="UP001344447">
    <property type="component" value="Unassembled WGS sequence"/>
</dbReference>
<evidence type="ECO:0000313" key="4">
    <source>
        <dbReference type="Proteomes" id="UP001344447"/>
    </source>
</evidence>
<name>A0AAN7TKM5_9MYCE</name>
<dbReference type="SMART" id="SM00088">
    <property type="entry name" value="PINT"/>
    <property type="match status" value="1"/>
</dbReference>
<dbReference type="InterPro" id="IPR011990">
    <property type="entry name" value="TPR-like_helical_dom_sf"/>
</dbReference>
<dbReference type="Gene3D" id="1.25.40.570">
    <property type="match status" value="1"/>
</dbReference>
<dbReference type="InterPro" id="IPR036390">
    <property type="entry name" value="WH_DNA-bd_sf"/>
</dbReference>
<dbReference type="AlphaFoldDB" id="A0AAN7TKM5"/>
<organism evidence="3 4">
    <name type="scientific">Dictyostelium firmibasis</name>
    <dbReference type="NCBI Taxonomy" id="79012"/>
    <lineage>
        <taxon>Eukaryota</taxon>
        <taxon>Amoebozoa</taxon>
        <taxon>Evosea</taxon>
        <taxon>Eumycetozoa</taxon>
        <taxon>Dictyostelia</taxon>
        <taxon>Dictyosteliales</taxon>
        <taxon>Dictyosteliaceae</taxon>
        <taxon>Dictyostelium</taxon>
    </lineage>
</organism>
<dbReference type="InterPro" id="IPR019585">
    <property type="entry name" value="Rpn7/CSN1"/>
</dbReference>
<reference evidence="3 4" key="1">
    <citation type="submission" date="2023-11" db="EMBL/GenBank/DDBJ databases">
        <title>Dfirmibasis_genome.</title>
        <authorList>
            <person name="Edelbroek B."/>
            <person name="Kjellin J."/>
            <person name="Jerlstrom-Hultqvist J."/>
            <person name="Soderbom F."/>
        </authorList>
    </citation>
    <scope>NUCLEOTIDE SEQUENCE [LARGE SCALE GENOMIC DNA]</scope>
    <source>
        <strain evidence="3 4">TNS-C-14</strain>
    </source>
</reference>
<gene>
    <name evidence="3" type="ORF">RB653_006700</name>
</gene>
<dbReference type="PANTHER" id="PTHR14145:SF1">
    <property type="entry name" value="26S PROTEASOME NON-ATPASE REGULATORY SUBUNIT 6"/>
    <property type="match status" value="1"/>
</dbReference>
<dbReference type="Pfam" id="PF10602">
    <property type="entry name" value="RPN7"/>
    <property type="match status" value="1"/>
</dbReference>
<dbReference type="GO" id="GO:0043161">
    <property type="term" value="P:proteasome-mediated ubiquitin-dependent protein catabolic process"/>
    <property type="evidence" value="ECO:0007669"/>
    <property type="project" value="TreeGrafter"/>
</dbReference>
<dbReference type="EMBL" id="JAVFKY010000005">
    <property type="protein sequence ID" value="KAK5575567.1"/>
    <property type="molecule type" value="Genomic_DNA"/>
</dbReference>
<evidence type="ECO:0000259" key="2">
    <source>
        <dbReference type="PROSITE" id="PS50250"/>
    </source>
</evidence>
<evidence type="ECO:0000256" key="1">
    <source>
        <dbReference type="ARBA" id="ARBA00022942"/>
    </source>
</evidence>
<dbReference type="PANTHER" id="PTHR14145">
    <property type="entry name" value="26S PROTESOME SUBUNIT 6"/>
    <property type="match status" value="1"/>
</dbReference>
<dbReference type="InterPro" id="IPR049549">
    <property type="entry name" value="RPN7_PSMD6_C"/>
</dbReference>
<keyword evidence="1" id="KW-0647">Proteasome</keyword>
<protein>
    <recommendedName>
        <fullName evidence="2">PCI domain-containing protein</fullName>
    </recommendedName>
</protein>
<comment type="caution">
    <text evidence="3">The sequence shown here is derived from an EMBL/GenBank/DDBJ whole genome shotgun (WGS) entry which is preliminary data.</text>
</comment>
<dbReference type="Pfam" id="PF21154">
    <property type="entry name" value="RPN7_PSMD6_C"/>
    <property type="match status" value="1"/>
</dbReference>
<accession>A0AAN7TKM5</accession>
<sequence length="382" mass="44396">MDEDIKKLPDLAIADLIFTVKLEGKTGSETYKNLIKEIETHKMLPLYKTLVEQLKWTEDQGLVSKLKAENESELKALDDKITDSVENFGESEIREAYLAKSDFYCRIGDKEKAVEMYRQTFEKTVPLGQKLDIIFTLIRMGIFWMDHDIVTRNLEKAQSLVEEGGDWDRKNRLKTYEAVYKMSIRQFKEASDLYLETVASFTSTEFIEYSRFIQYLIFTSLLHLDRVSLKQKVIDSPDVLSVINDTPKLQDLLQSFYNGDYANFFNALAHFSDSIKGDRYLAEHSRFFTREMRILAYNQFLESYSSVKLESMSNQFGVSYDFIDRELSRFVAAGRLNCKIDKVSGVIETTRSDAKNHLYKTTLQQSDNLLNRVQKLSRVINV</sequence>
<feature type="domain" description="PCI" evidence="2">
    <location>
        <begin position="186"/>
        <end position="354"/>
    </location>
</feature>
<proteinExistence type="predicted"/>
<evidence type="ECO:0000313" key="3">
    <source>
        <dbReference type="EMBL" id="KAK5575567.1"/>
    </source>
</evidence>
<dbReference type="SUPFAM" id="SSF46785">
    <property type="entry name" value="Winged helix' DNA-binding domain"/>
    <property type="match status" value="1"/>
</dbReference>
<dbReference type="Pfam" id="PF01399">
    <property type="entry name" value="PCI"/>
    <property type="match status" value="1"/>
</dbReference>
<dbReference type="SUPFAM" id="SSF48452">
    <property type="entry name" value="TPR-like"/>
    <property type="match status" value="1"/>
</dbReference>
<dbReference type="InterPro" id="IPR045135">
    <property type="entry name" value="Rpn7_N"/>
</dbReference>
<dbReference type="PROSITE" id="PS50250">
    <property type="entry name" value="PCI"/>
    <property type="match status" value="1"/>
</dbReference>
<dbReference type="GO" id="GO:0000502">
    <property type="term" value="C:proteasome complex"/>
    <property type="evidence" value="ECO:0007669"/>
    <property type="project" value="UniProtKB-KW"/>
</dbReference>
<keyword evidence="4" id="KW-1185">Reference proteome</keyword>